<dbReference type="AlphaFoldDB" id="A0A8B6X5N3"/>
<feature type="domain" description="Polysaccharide pyruvyl transferase" evidence="2">
    <location>
        <begin position="137"/>
        <end position="405"/>
    </location>
</feature>
<name>A0A8B6X5N3_9BURK</name>
<evidence type="ECO:0000256" key="1">
    <source>
        <dbReference type="SAM" id="MobiDB-lite"/>
    </source>
</evidence>
<proteinExistence type="predicted"/>
<keyword evidence="4" id="KW-0808">Transferase</keyword>
<sequence>MWFDDAYWRAAATAALAAAEDFDWVLTPAEFHGLHPRFRPVEYSEIALPGRVAFLCHKDGAARLAPAWRLTEPEHYRFANEVFVLGSIEPAATPPDAAIQRHLGSWFERCRALAAPVERLRGEARRALIVGASGMGNVGDDLIAAELRARLLDDGLFDVVDTSSFEVAPARLAQVDAVLVGGGGLLYVSQAGEADYQNLANYLRFVFWCERAGAACHLVALGDQDYARLLEQDDLSRRFATEALRRATSVTVRDQESAQLVRRLSLRTAAVGADPVWALAHNPAAEAPLAPDATLAPLFIGEFGRFPAFAAWLATEEAVAWLKECEGAVAPPAVAVMSRDDERHVRALVAWFAARGITLPVIDLRGRAPAEIVAVFRQHEPVLTTRFHGAVLALAAGRAPIVFDRRHGKKERLLRSTFPALAGQLIEPRDRNDHLAALVARARAGTLARPERADVLAHARTTHSHARPLRDAVRKQAPGRKSGQVHPEALLDDSGAIRLCWARSWEESGGYANFGDALSAFIVANLAGKPVRHTDFGADLPKLVGIGSIGHAIRNGQAVIWGTGCYRPDLMTHNVPHTRYDVRATRGPISQRCLGLVGVDAPGVFGEPGWLLPSMFDEPVEKKYELGVITHIGDLREPHPNAQPKEEWVCFDLPDALRGQVAIISTWHEAGLEGLLDKLRLILSCKRIASRSFHGIVIAEAFGIPCIPLCAKPGVPVGAFPADAVPTTLLDRRTLEFFQSGSTRKHNFYGQRRTSATDWEALIAAIDRVWSPLDYDVQPLVEAFPFEPVVDPLSSRVPLQRDLATLGF</sequence>
<reference evidence="4" key="2">
    <citation type="journal article" date="2000" name="EMBO J.">
        <title>Bacterial SLH domain proteins are non-covalently anchored to the cell surface via a conserved mechanism involving wall polysaccharide pyruvylation.</title>
        <authorList>
            <person name="Mesnage S."/>
            <person name="Fontaine T."/>
            <person name="Mignot T."/>
            <person name="Delepierre M."/>
            <person name="Mock M."/>
            <person name="Fouet A."/>
        </authorList>
    </citation>
    <scope>NUCLEOTIDE SEQUENCE</scope>
</reference>
<keyword evidence="3" id="KW-1185">Reference proteome</keyword>
<dbReference type="Proteomes" id="UP000675920">
    <property type="component" value="Unplaced"/>
</dbReference>
<evidence type="ECO:0000259" key="2">
    <source>
        <dbReference type="Pfam" id="PF04230"/>
    </source>
</evidence>
<dbReference type="Pfam" id="PF04230">
    <property type="entry name" value="PS_pyruv_trans"/>
    <property type="match status" value="1"/>
</dbReference>
<dbReference type="GO" id="GO:0016740">
    <property type="term" value="F:transferase activity"/>
    <property type="evidence" value="ECO:0007669"/>
    <property type="project" value="UniProtKB-KW"/>
</dbReference>
<dbReference type="OrthoDB" id="9803627at2"/>
<accession>A0A8B6X5N3</accession>
<protein>
    <submittedName>
        <fullName evidence="4">Polysaccharide pyruvyl transferase family protein</fullName>
    </submittedName>
</protein>
<evidence type="ECO:0000313" key="3">
    <source>
        <dbReference type="Proteomes" id="UP000675920"/>
    </source>
</evidence>
<reference evidence="4" key="1">
    <citation type="journal article" date="1993" name="Mol. Plant Microbe Interact.">
        <title>Analysis of the Rhizobium meliloti genes exoU, exoV, exoW, exoT, and exoI involved in exopolysaccharide biosynthesis and nodule invasion: exoU and exoW probably encode glucosyltransferases.</title>
        <authorList>
            <person name="Becker A."/>
            <person name="Kleickmann A."/>
            <person name="Kuster H."/>
            <person name="Keller M."/>
            <person name="Arnold W."/>
            <person name="Puhler A."/>
        </authorList>
    </citation>
    <scope>NUCLEOTIDE SEQUENCE</scope>
</reference>
<evidence type="ECO:0000313" key="4">
    <source>
        <dbReference type="RefSeq" id="WP_028312415.1"/>
    </source>
</evidence>
<dbReference type="PANTHER" id="PTHR36836">
    <property type="entry name" value="COLANIC ACID BIOSYNTHESIS PROTEIN WCAK"/>
    <property type="match status" value="1"/>
</dbReference>
<reference evidence="4" key="3">
    <citation type="submission" date="2025-08" db="UniProtKB">
        <authorList>
            <consortium name="RefSeq"/>
        </authorList>
    </citation>
    <scope>IDENTIFICATION</scope>
</reference>
<feature type="region of interest" description="Disordered" evidence="1">
    <location>
        <begin position="459"/>
        <end position="486"/>
    </location>
</feature>
<dbReference type="PANTHER" id="PTHR36836:SF1">
    <property type="entry name" value="COLANIC ACID BIOSYNTHESIS PROTEIN WCAK"/>
    <property type="match status" value="1"/>
</dbReference>
<organism evidence="3 4">
    <name type="scientific">Derxia gummosa DSM 723</name>
    <dbReference type="NCBI Taxonomy" id="1121388"/>
    <lineage>
        <taxon>Bacteria</taxon>
        <taxon>Pseudomonadati</taxon>
        <taxon>Pseudomonadota</taxon>
        <taxon>Betaproteobacteria</taxon>
        <taxon>Burkholderiales</taxon>
        <taxon>Alcaligenaceae</taxon>
        <taxon>Derxia</taxon>
    </lineage>
</organism>
<dbReference type="InterPro" id="IPR007345">
    <property type="entry name" value="Polysacch_pyruvyl_Trfase"/>
</dbReference>
<dbReference type="RefSeq" id="WP_028312415.1">
    <property type="nucleotide sequence ID" value="NZ_AXWS01000019.1"/>
</dbReference>